<dbReference type="InterPro" id="IPR008949">
    <property type="entry name" value="Isoprenoid_synthase_dom_sf"/>
</dbReference>
<dbReference type="SUPFAM" id="SSF48576">
    <property type="entry name" value="Terpenoid synthases"/>
    <property type="match status" value="1"/>
</dbReference>
<reference evidence="1 2" key="1">
    <citation type="submission" date="2015-11" db="EMBL/GenBank/DDBJ databases">
        <title>Expanding the genomic diversity of Burkholderia species for the development of highly accurate diagnostics.</title>
        <authorList>
            <person name="Sahl J."/>
            <person name="Keim P."/>
            <person name="Wagner D."/>
        </authorList>
    </citation>
    <scope>NUCLEOTIDE SEQUENCE [LARGE SCALE GENOMIC DNA]</scope>
    <source>
        <strain evidence="1 2">TSV85</strain>
    </source>
</reference>
<evidence type="ECO:0000313" key="1">
    <source>
        <dbReference type="EMBL" id="KVE23451.1"/>
    </source>
</evidence>
<organism evidence="1 2">
    <name type="scientific">Burkholderia singularis</name>
    <dbReference type="NCBI Taxonomy" id="1503053"/>
    <lineage>
        <taxon>Bacteria</taxon>
        <taxon>Pseudomonadati</taxon>
        <taxon>Pseudomonadota</taxon>
        <taxon>Betaproteobacteria</taxon>
        <taxon>Burkholderiales</taxon>
        <taxon>Burkholderiaceae</taxon>
        <taxon>Burkholderia</taxon>
        <taxon>pseudomallei group</taxon>
    </lineage>
</organism>
<proteinExistence type="predicted"/>
<dbReference type="Proteomes" id="UP000062788">
    <property type="component" value="Unassembled WGS sequence"/>
</dbReference>
<dbReference type="EMBL" id="LOWA01000057">
    <property type="protein sequence ID" value="KVE23451.1"/>
    <property type="molecule type" value="Genomic_DNA"/>
</dbReference>
<comment type="caution">
    <text evidence="1">The sequence shown here is derived from an EMBL/GenBank/DDBJ whole genome shotgun (WGS) entry which is preliminary data.</text>
</comment>
<protein>
    <submittedName>
        <fullName evidence="1">Uncharacterized protein</fullName>
    </submittedName>
</protein>
<dbReference type="AlphaFoldDB" id="A0A118DLL3"/>
<dbReference type="Gene3D" id="1.10.600.10">
    <property type="entry name" value="Farnesyl Diphosphate Synthase"/>
    <property type="match status" value="1"/>
</dbReference>
<gene>
    <name evidence="1" type="ORF">WS67_22420</name>
</gene>
<dbReference type="Pfam" id="PF19086">
    <property type="entry name" value="Terpene_syn_C_2"/>
    <property type="match status" value="1"/>
</dbReference>
<evidence type="ECO:0000313" key="2">
    <source>
        <dbReference type="Proteomes" id="UP000062788"/>
    </source>
</evidence>
<sequence>MRKKLEQSGCGQLAAYMVPFARRDVLEIVADFLMWNISFDDDYCDEGPLGKNPGQLASMLSHIQRSIESPEVPLYIYDKYAAALRDIRARLDACSRPANVDRWVEGMRVWFLAEVWRAGNEERGVMLSLDDYAVMRMWCGGAYAFLALGPIAEGYELTATEQNDRRIRALFEIAATLCNWAADIIGHLRDGRDEGGE</sequence>
<accession>A0A118DLL3</accession>
<keyword evidence="2" id="KW-1185">Reference proteome</keyword>
<name>A0A118DLL3_9BURK</name>